<gene>
    <name evidence="2" type="ORF">EVA_15826</name>
</gene>
<evidence type="ECO:0000313" key="2">
    <source>
        <dbReference type="EMBL" id="EJW96069.1"/>
    </source>
</evidence>
<feature type="compositionally biased region" description="Basic residues" evidence="1">
    <location>
        <begin position="24"/>
        <end position="41"/>
    </location>
</feature>
<feature type="compositionally biased region" description="Basic and acidic residues" evidence="1">
    <location>
        <begin position="93"/>
        <end position="102"/>
    </location>
</feature>
<proteinExistence type="predicted"/>
<feature type="compositionally biased region" description="Basic and acidic residues" evidence="1">
    <location>
        <begin position="64"/>
        <end position="74"/>
    </location>
</feature>
<dbReference type="EMBL" id="AMCI01005482">
    <property type="protein sequence ID" value="EJW96069.1"/>
    <property type="molecule type" value="Genomic_DNA"/>
</dbReference>
<dbReference type="AlphaFoldDB" id="J9G9H1"/>
<comment type="caution">
    <text evidence="2">The sequence shown here is derived from an EMBL/GenBank/DDBJ whole genome shotgun (WGS) entry which is preliminary data.</text>
</comment>
<evidence type="ECO:0000256" key="1">
    <source>
        <dbReference type="SAM" id="MobiDB-lite"/>
    </source>
</evidence>
<protein>
    <submittedName>
        <fullName evidence="2">Uncharacterized protein</fullName>
    </submittedName>
</protein>
<feature type="region of interest" description="Disordered" evidence="1">
    <location>
        <begin position="21"/>
        <end position="102"/>
    </location>
</feature>
<reference evidence="2" key="1">
    <citation type="journal article" date="2012" name="PLoS ONE">
        <title>Gene sets for utilization of primary and secondary nutrition supplies in the distal gut of endangered iberian lynx.</title>
        <authorList>
            <person name="Alcaide M."/>
            <person name="Messina E."/>
            <person name="Richter M."/>
            <person name="Bargiela R."/>
            <person name="Peplies J."/>
            <person name="Huws S.A."/>
            <person name="Newbold C.J."/>
            <person name="Golyshin P.N."/>
            <person name="Simon M.A."/>
            <person name="Lopez G."/>
            <person name="Yakimov M.M."/>
            <person name="Ferrer M."/>
        </authorList>
    </citation>
    <scope>NUCLEOTIDE SEQUENCE</scope>
</reference>
<accession>J9G9H1</accession>
<name>J9G9H1_9ZZZZ</name>
<organism evidence="2">
    <name type="scientific">gut metagenome</name>
    <dbReference type="NCBI Taxonomy" id="749906"/>
    <lineage>
        <taxon>unclassified sequences</taxon>
        <taxon>metagenomes</taxon>
        <taxon>organismal metagenomes</taxon>
    </lineage>
</organism>
<sequence>MASPPGSRAIAARTYPRWCASHGHQVRRLRPRRHRLHPRRSHQGERAGPAGPRRRPRRRGAGALRERPPLDDARQGPAERPLAGLARRPQRLGHHERPATST</sequence>